<evidence type="ECO:0000256" key="1">
    <source>
        <dbReference type="ARBA" id="ARBA00023125"/>
    </source>
</evidence>
<proteinExistence type="predicted"/>
<evidence type="ECO:0000313" key="4">
    <source>
        <dbReference type="EMBL" id="MDZ5472942.1"/>
    </source>
</evidence>
<sequence length="191" mass="21496">MPPRTKFSKEAIIDAAFDIAKTEGIDSITVRKVADQLGSSIAPIYVNFTEVDELKQAVLEKIHDIAQQMLMSQYHSDPFLNIGIASIKFAREYSVLFKDLIMNSKRYLNHVQPSRTNIFEQMQDSTSLNGFSNEELAGILFKMQVFQLGLSVMDVNGMLPEDFNEEKIIGMLESTGKDVIIAAQISKKKIE</sequence>
<feature type="DNA-binding region" description="H-T-H motif" evidence="2">
    <location>
        <begin position="29"/>
        <end position="48"/>
    </location>
</feature>
<keyword evidence="1 2" id="KW-0238">DNA-binding</keyword>
<dbReference type="PROSITE" id="PS50977">
    <property type="entry name" value="HTH_TETR_2"/>
    <property type="match status" value="1"/>
</dbReference>
<accession>A0ABU5J0R0</accession>
<dbReference type="SUPFAM" id="SSF46689">
    <property type="entry name" value="Homeodomain-like"/>
    <property type="match status" value="1"/>
</dbReference>
<keyword evidence="5" id="KW-1185">Reference proteome</keyword>
<evidence type="ECO:0000259" key="3">
    <source>
        <dbReference type="PROSITE" id="PS50977"/>
    </source>
</evidence>
<dbReference type="InterPro" id="IPR009057">
    <property type="entry name" value="Homeodomain-like_sf"/>
</dbReference>
<name>A0ABU5J0R0_9BACI</name>
<evidence type="ECO:0000256" key="2">
    <source>
        <dbReference type="PROSITE-ProRule" id="PRU00335"/>
    </source>
</evidence>
<feature type="domain" description="HTH tetR-type" evidence="3">
    <location>
        <begin position="6"/>
        <end position="66"/>
    </location>
</feature>
<dbReference type="RefSeq" id="WP_322447240.1">
    <property type="nucleotide sequence ID" value="NZ_JAXOFX010000009.1"/>
</dbReference>
<dbReference type="EMBL" id="JAXOFX010000009">
    <property type="protein sequence ID" value="MDZ5472942.1"/>
    <property type="molecule type" value="Genomic_DNA"/>
</dbReference>
<comment type="caution">
    <text evidence="4">The sequence shown here is derived from an EMBL/GenBank/DDBJ whole genome shotgun (WGS) entry which is preliminary data.</text>
</comment>
<organism evidence="4 5">
    <name type="scientific">Robertmurraya mangrovi</name>
    <dbReference type="NCBI Taxonomy" id="3098077"/>
    <lineage>
        <taxon>Bacteria</taxon>
        <taxon>Bacillati</taxon>
        <taxon>Bacillota</taxon>
        <taxon>Bacilli</taxon>
        <taxon>Bacillales</taxon>
        <taxon>Bacillaceae</taxon>
        <taxon>Robertmurraya</taxon>
    </lineage>
</organism>
<reference evidence="4 5" key="1">
    <citation type="submission" date="2023-11" db="EMBL/GenBank/DDBJ databases">
        <title>Bacillus jintuensis, isolated from a mudflat on the Beibu Gulf coast.</title>
        <authorList>
            <person name="Li M."/>
        </authorList>
    </citation>
    <scope>NUCLEOTIDE SEQUENCE [LARGE SCALE GENOMIC DNA]</scope>
    <source>
        <strain evidence="4 5">31A1R</strain>
    </source>
</reference>
<dbReference type="Proteomes" id="UP001290455">
    <property type="component" value="Unassembled WGS sequence"/>
</dbReference>
<dbReference type="Gene3D" id="1.10.357.10">
    <property type="entry name" value="Tetracycline Repressor, domain 2"/>
    <property type="match status" value="1"/>
</dbReference>
<protein>
    <submittedName>
        <fullName evidence="4">TetR/AcrR family transcriptional regulator</fullName>
    </submittedName>
</protein>
<dbReference type="InterPro" id="IPR001647">
    <property type="entry name" value="HTH_TetR"/>
</dbReference>
<evidence type="ECO:0000313" key="5">
    <source>
        <dbReference type="Proteomes" id="UP001290455"/>
    </source>
</evidence>
<gene>
    <name evidence="4" type="ORF">SM124_14585</name>
</gene>